<gene>
    <name evidence="2" type="ORF">CLV58_103124</name>
</gene>
<dbReference type="OrthoDB" id="965484at2"/>
<sequence>MITQQTTLTRHPATAQLLAQVRALEDTVAQLEEEKAGCQYQIEQYYRLLRGRVGDLLTELLAVQLQLARQRAGQTGRRSDAEAARGWQERLDSTNRVIQDAIAHQPVDLAETAQPELKRLYRQAVTLAHPDRHTADPDRMAQATAFMMQLNDAYQRQDFPTVRRLVQDLTDGRLFLVQDDTTYSIDTLRQWLQRLTDRQQALQAEIAQLTAESAYQYMTNGTDLTAHFTQLHTALTQQLAQLQR</sequence>
<accession>A0A2T0TEQ7</accession>
<keyword evidence="3" id="KW-1185">Reference proteome</keyword>
<organism evidence="2 3">
    <name type="scientific">Spirosoma oryzae</name>
    <dbReference type="NCBI Taxonomy" id="1469603"/>
    <lineage>
        <taxon>Bacteria</taxon>
        <taxon>Pseudomonadati</taxon>
        <taxon>Bacteroidota</taxon>
        <taxon>Cytophagia</taxon>
        <taxon>Cytophagales</taxon>
        <taxon>Cytophagaceae</taxon>
        <taxon>Spirosoma</taxon>
    </lineage>
</organism>
<dbReference type="CDD" id="cd06257">
    <property type="entry name" value="DnaJ"/>
    <property type="match status" value="1"/>
</dbReference>
<dbReference type="Gene3D" id="1.10.287.110">
    <property type="entry name" value="DnaJ domain"/>
    <property type="match status" value="1"/>
</dbReference>
<dbReference type="InterPro" id="IPR036869">
    <property type="entry name" value="J_dom_sf"/>
</dbReference>
<evidence type="ECO:0000313" key="2">
    <source>
        <dbReference type="EMBL" id="PRY44155.1"/>
    </source>
</evidence>
<feature type="coiled-coil region" evidence="1">
    <location>
        <begin position="185"/>
        <end position="212"/>
    </location>
</feature>
<dbReference type="InterPro" id="IPR001623">
    <property type="entry name" value="DnaJ_domain"/>
</dbReference>
<feature type="coiled-coil region" evidence="1">
    <location>
        <begin position="14"/>
        <end position="41"/>
    </location>
</feature>
<evidence type="ECO:0000256" key="1">
    <source>
        <dbReference type="SAM" id="Coils"/>
    </source>
</evidence>
<evidence type="ECO:0000313" key="3">
    <source>
        <dbReference type="Proteomes" id="UP000238375"/>
    </source>
</evidence>
<dbReference type="EMBL" id="PVTE01000003">
    <property type="protein sequence ID" value="PRY44155.1"/>
    <property type="molecule type" value="Genomic_DNA"/>
</dbReference>
<dbReference type="AlphaFoldDB" id="A0A2T0TEQ7"/>
<name>A0A2T0TEQ7_9BACT</name>
<keyword evidence="1" id="KW-0175">Coiled coil</keyword>
<dbReference type="RefSeq" id="WP_106136580.1">
    <property type="nucleotide sequence ID" value="NZ_PVTE01000003.1"/>
</dbReference>
<protein>
    <recommendedName>
        <fullName evidence="4">DnaJ-like protein</fullName>
    </recommendedName>
</protein>
<reference evidence="2 3" key="1">
    <citation type="submission" date="2018-03" db="EMBL/GenBank/DDBJ databases">
        <title>Genomic Encyclopedia of Archaeal and Bacterial Type Strains, Phase II (KMG-II): from individual species to whole genera.</title>
        <authorList>
            <person name="Goeker M."/>
        </authorList>
    </citation>
    <scope>NUCLEOTIDE SEQUENCE [LARGE SCALE GENOMIC DNA]</scope>
    <source>
        <strain evidence="2 3">DSM 28354</strain>
    </source>
</reference>
<dbReference type="Proteomes" id="UP000238375">
    <property type="component" value="Unassembled WGS sequence"/>
</dbReference>
<dbReference type="SUPFAM" id="SSF46565">
    <property type="entry name" value="Chaperone J-domain"/>
    <property type="match status" value="1"/>
</dbReference>
<evidence type="ECO:0008006" key="4">
    <source>
        <dbReference type="Google" id="ProtNLM"/>
    </source>
</evidence>
<proteinExistence type="predicted"/>
<comment type="caution">
    <text evidence="2">The sequence shown here is derived from an EMBL/GenBank/DDBJ whole genome shotgun (WGS) entry which is preliminary data.</text>
</comment>